<dbReference type="AlphaFoldDB" id="E3N6B5"/>
<feature type="domain" description="Homeobox" evidence="8">
    <location>
        <begin position="142"/>
        <end position="202"/>
    </location>
</feature>
<keyword evidence="2 5" id="KW-0238">DNA-binding</keyword>
<sequence length="206" mass="23656">MSHPLSEMFETMKASLVTLLTSEDPAQQEVREKVQVMGQVVIWSLLSENKSASMAMLSPVNHEPVETVVSMFPCIKMEKQTPLSISRGSNLRNPLKIDLAQSDSERDTSSSTATTPGSLNWSVFDMTPQMLQNNHDELVNRNEQRRLPKKYTKEQVRKLAEYFKKRPYIPDEDKYQMAKETGLTAQQVSNWFANTRRNLKKKNITF</sequence>
<dbReference type="EMBL" id="DS268539">
    <property type="protein sequence ID" value="EFO88015.1"/>
    <property type="molecule type" value="Genomic_DNA"/>
</dbReference>
<protein>
    <recommendedName>
        <fullName evidence="8">Homeobox domain-containing protein</fullName>
    </recommendedName>
</protein>
<comment type="subcellular location">
    <subcellularLocation>
        <location evidence="1 5 6">Nucleus</location>
    </subcellularLocation>
</comment>
<dbReference type="PROSITE" id="PS50071">
    <property type="entry name" value="HOMEOBOX_2"/>
    <property type="match status" value="1"/>
</dbReference>
<dbReference type="InParanoid" id="E3N6B5"/>
<dbReference type="RefSeq" id="XP_003096046.2">
    <property type="nucleotide sequence ID" value="XM_003095998.2"/>
</dbReference>
<dbReference type="GeneID" id="9808263"/>
<evidence type="ECO:0000256" key="4">
    <source>
        <dbReference type="ARBA" id="ARBA00023242"/>
    </source>
</evidence>
<dbReference type="Proteomes" id="UP000008281">
    <property type="component" value="Unassembled WGS sequence"/>
</dbReference>
<feature type="compositionally biased region" description="Polar residues" evidence="7">
    <location>
        <begin position="109"/>
        <end position="120"/>
    </location>
</feature>
<reference evidence="9" key="1">
    <citation type="submission" date="2007-07" db="EMBL/GenBank/DDBJ databases">
        <title>PCAP assembly of the Caenorhabditis remanei genome.</title>
        <authorList>
            <consortium name="The Caenorhabditis remanei Sequencing Consortium"/>
            <person name="Wilson R.K."/>
        </authorList>
    </citation>
    <scope>NUCLEOTIDE SEQUENCE [LARGE SCALE GENOMIC DNA]</scope>
    <source>
        <strain evidence="9">PB4641</strain>
    </source>
</reference>
<keyword evidence="3 5" id="KW-0371">Homeobox</keyword>
<dbReference type="GO" id="GO:0005634">
    <property type="term" value="C:nucleus"/>
    <property type="evidence" value="ECO:0007669"/>
    <property type="project" value="UniProtKB-SubCell"/>
</dbReference>
<dbReference type="InterPro" id="IPR050224">
    <property type="entry name" value="TALE_homeobox"/>
</dbReference>
<dbReference type="STRING" id="31234.E3N6B5"/>
<dbReference type="HOGENOM" id="CLU_115554_0_0_1"/>
<evidence type="ECO:0000256" key="6">
    <source>
        <dbReference type="RuleBase" id="RU000682"/>
    </source>
</evidence>
<dbReference type="KEGG" id="crq:GCK72_022729"/>
<dbReference type="Gene3D" id="1.10.10.60">
    <property type="entry name" value="Homeodomain-like"/>
    <property type="match status" value="1"/>
</dbReference>
<feature type="region of interest" description="Disordered" evidence="7">
    <location>
        <begin position="100"/>
        <end position="120"/>
    </location>
</feature>
<keyword evidence="4 5" id="KW-0539">Nucleus</keyword>
<dbReference type="PROSITE" id="PS00027">
    <property type="entry name" value="HOMEOBOX_1"/>
    <property type="match status" value="1"/>
</dbReference>
<dbReference type="InterPro" id="IPR017970">
    <property type="entry name" value="Homeobox_CS"/>
</dbReference>
<evidence type="ECO:0000313" key="10">
    <source>
        <dbReference type="Proteomes" id="UP000008281"/>
    </source>
</evidence>
<dbReference type="GO" id="GO:0000981">
    <property type="term" value="F:DNA-binding transcription factor activity, RNA polymerase II-specific"/>
    <property type="evidence" value="ECO:0007669"/>
    <property type="project" value="InterPro"/>
</dbReference>
<dbReference type="PANTHER" id="PTHR11850">
    <property type="entry name" value="HOMEOBOX PROTEIN TRANSCRIPTION FACTORS"/>
    <property type="match status" value="1"/>
</dbReference>
<evidence type="ECO:0000256" key="3">
    <source>
        <dbReference type="ARBA" id="ARBA00023155"/>
    </source>
</evidence>
<feature type="DNA-binding region" description="Homeobox" evidence="5">
    <location>
        <begin position="144"/>
        <end position="203"/>
    </location>
</feature>
<dbReference type="SUPFAM" id="SSF46689">
    <property type="entry name" value="Homeodomain-like"/>
    <property type="match status" value="1"/>
</dbReference>
<name>E3N6B5_CAERE</name>
<evidence type="ECO:0000259" key="8">
    <source>
        <dbReference type="PROSITE" id="PS50071"/>
    </source>
</evidence>
<dbReference type="Pfam" id="PF00046">
    <property type="entry name" value="Homeodomain"/>
    <property type="match status" value="1"/>
</dbReference>
<evidence type="ECO:0000313" key="9">
    <source>
        <dbReference type="EMBL" id="EFO88015.1"/>
    </source>
</evidence>
<keyword evidence="10" id="KW-1185">Reference proteome</keyword>
<evidence type="ECO:0000256" key="2">
    <source>
        <dbReference type="ARBA" id="ARBA00023125"/>
    </source>
</evidence>
<proteinExistence type="predicted"/>
<dbReference type="CDD" id="cd00086">
    <property type="entry name" value="homeodomain"/>
    <property type="match status" value="1"/>
</dbReference>
<accession>E3N6B5</accession>
<evidence type="ECO:0000256" key="7">
    <source>
        <dbReference type="SAM" id="MobiDB-lite"/>
    </source>
</evidence>
<evidence type="ECO:0000256" key="1">
    <source>
        <dbReference type="ARBA" id="ARBA00004123"/>
    </source>
</evidence>
<dbReference type="CTD" id="9808263"/>
<organism evidence="10">
    <name type="scientific">Caenorhabditis remanei</name>
    <name type="common">Caenorhabditis vulgaris</name>
    <dbReference type="NCBI Taxonomy" id="31234"/>
    <lineage>
        <taxon>Eukaryota</taxon>
        <taxon>Metazoa</taxon>
        <taxon>Ecdysozoa</taxon>
        <taxon>Nematoda</taxon>
        <taxon>Chromadorea</taxon>
        <taxon>Rhabditida</taxon>
        <taxon>Rhabditina</taxon>
        <taxon>Rhabditomorpha</taxon>
        <taxon>Rhabditoidea</taxon>
        <taxon>Rhabditidae</taxon>
        <taxon>Peloderinae</taxon>
        <taxon>Caenorhabditis</taxon>
    </lineage>
</organism>
<gene>
    <name evidence="9" type="ORF">CRE_05123</name>
</gene>
<dbReference type="SMART" id="SM00389">
    <property type="entry name" value="HOX"/>
    <property type="match status" value="1"/>
</dbReference>
<dbReference type="InterPro" id="IPR009057">
    <property type="entry name" value="Homeodomain-like_sf"/>
</dbReference>
<dbReference type="GO" id="GO:0000987">
    <property type="term" value="F:cis-regulatory region sequence-specific DNA binding"/>
    <property type="evidence" value="ECO:0007669"/>
    <property type="project" value="UniProtKB-ARBA"/>
</dbReference>
<dbReference type="OrthoDB" id="5399138at2759"/>
<dbReference type="InterPro" id="IPR001356">
    <property type="entry name" value="HD"/>
</dbReference>
<evidence type="ECO:0000256" key="5">
    <source>
        <dbReference type="PROSITE-ProRule" id="PRU00108"/>
    </source>
</evidence>